<dbReference type="InterPro" id="IPR035979">
    <property type="entry name" value="RBD_domain_sf"/>
</dbReference>
<keyword evidence="7" id="KW-1185">Reference proteome</keyword>
<feature type="non-terminal residue" evidence="6">
    <location>
        <position position="1"/>
    </location>
</feature>
<evidence type="ECO:0000313" key="7">
    <source>
        <dbReference type="Proteomes" id="UP000257109"/>
    </source>
</evidence>
<feature type="compositionally biased region" description="Low complexity" evidence="3">
    <location>
        <begin position="500"/>
        <end position="521"/>
    </location>
</feature>
<dbReference type="GO" id="GO:0003723">
    <property type="term" value="F:RNA binding"/>
    <property type="evidence" value="ECO:0007669"/>
    <property type="project" value="UniProtKB-UniRule"/>
</dbReference>
<keyword evidence="1" id="KW-0863">Zinc-finger</keyword>
<dbReference type="InterPro" id="IPR001878">
    <property type="entry name" value="Znf_CCHC"/>
</dbReference>
<evidence type="ECO:0000256" key="1">
    <source>
        <dbReference type="PROSITE-ProRule" id="PRU00047"/>
    </source>
</evidence>
<feature type="compositionally biased region" description="Basic and acidic residues" evidence="3">
    <location>
        <begin position="325"/>
        <end position="358"/>
    </location>
</feature>
<dbReference type="PROSITE" id="PS50102">
    <property type="entry name" value="RRM"/>
    <property type="match status" value="1"/>
</dbReference>
<dbReference type="PANTHER" id="PTHR48038">
    <property type="entry name" value="RIBONUCLEOPROTEIN RB97D"/>
    <property type="match status" value="1"/>
</dbReference>
<dbReference type="PROSITE" id="PS50158">
    <property type="entry name" value="ZF_CCHC"/>
    <property type="match status" value="1"/>
</dbReference>
<dbReference type="SMART" id="SM00343">
    <property type="entry name" value="ZnF_C2HC"/>
    <property type="match status" value="1"/>
</dbReference>
<dbReference type="AlphaFoldDB" id="A0A371EXS7"/>
<feature type="compositionally biased region" description="Polar residues" evidence="3">
    <location>
        <begin position="296"/>
        <end position="309"/>
    </location>
</feature>
<dbReference type="Pfam" id="PF00098">
    <property type="entry name" value="zf-CCHC"/>
    <property type="match status" value="1"/>
</dbReference>
<dbReference type="InterPro" id="IPR012677">
    <property type="entry name" value="Nucleotide-bd_a/b_plait_sf"/>
</dbReference>
<dbReference type="Proteomes" id="UP000257109">
    <property type="component" value="Unassembled WGS sequence"/>
</dbReference>
<organism evidence="6 7">
    <name type="scientific">Mucuna pruriens</name>
    <name type="common">Velvet bean</name>
    <name type="synonym">Dolichos pruriens</name>
    <dbReference type="NCBI Taxonomy" id="157652"/>
    <lineage>
        <taxon>Eukaryota</taxon>
        <taxon>Viridiplantae</taxon>
        <taxon>Streptophyta</taxon>
        <taxon>Embryophyta</taxon>
        <taxon>Tracheophyta</taxon>
        <taxon>Spermatophyta</taxon>
        <taxon>Magnoliopsida</taxon>
        <taxon>eudicotyledons</taxon>
        <taxon>Gunneridae</taxon>
        <taxon>Pentapetalae</taxon>
        <taxon>rosids</taxon>
        <taxon>fabids</taxon>
        <taxon>Fabales</taxon>
        <taxon>Fabaceae</taxon>
        <taxon>Papilionoideae</taxon>
        <taxon>50 kb inversion clade</taxon>
        <taxon>NPAAA clade</taxon>
        <taxon>indigoferoid/millettioid clade</taxon>
        <taxon>Phaseoleae</taxon>
        <taxon>Mucuna</taxon>
    </lineage>
</organism>
<dbReference type="SMART" id="SM00360">
    <property type="entry name" value="RRM"/>
    <property type="match status" value="1"/>
</dbReference>
<protein>
    <recommendedName>
        <fullName evidence="8">Serine/arginine-rich splicing factor 4</fullName>
    </recommendedName>
</protein>
<feature type="domain" description="CCHC-type" evidence="5">
    <location>
        <begin position="312"/>
        <end position="327"/>
    </location>
</feature>
<dbReference type="Pfam" id="PF00076">
    <property type="entry name" value="RRM_1"/>
    <property type="match status" value="1"/>
</dbReference>
<comment type="caution">
    <text evidence="6">The sequence shown here is derived from an EMBL/GenBank/DDBJ whole genome shotgun (WGS) entry which is preliminary data.</text>
</comment>
<feature type="region of interest" description="Disordered" evidence="3">
    <location>
        <begin position="278"/>
        <end position="525"/>
    </location>
</feature>
<dbReference type="GO" id="GO:0008270">
    <property type="term" value="F:zinc ion binding"/>
    <property type="evidence" value="ECO:0007669"/>
    <property type="project" value="UniProtKB-KW"/>
</dbReference>
<evidence type="ECO:0008006" key="8">
    <source>
        <dbReference type="Google" id="ProtNLM"/>
    </source>
</evidence>
<name>A0A371EXS7_MUCPR</name>
<accession>A0A371EXS7</accession>
<evidence type="ECO:0000256" key="3">
    <source>
        <dbReference type="SAM" id="MobiDB-lite"/>
    </source>
</evidence>
<evidence type="ECO:0000313" key="6">
    <source>
        <dbReference type="EMBL" id="RDX70804.1"/>
    </source>
</evidence>
<dbReference type="SUPFAM" id="SSF57756">
    <property type="entry name" value="Retrovirus zinc finger-like domains"/>
    <property type="match status" value="1"/>
</dbReference>
<feature type="compositionally biased region" description="Low complexity" evidence="3">
    <location>
        <begin position="447"/>
        <end position="490"/>
    </location>
</feature>
<gene>
    <name evidence="6" type="ORF">CR513_49912</name>
</gene>
<dbReference type="SUPFAM" id="SSF54928">
    <property type="entry name" value="RNA-binding domain, RBD"/>
    <property type="match status" value="1"/>
</dbReference>
<keyword evidence="1" id="KW-0479">Metal-binding</keyword>
<dbReference type="PANTHER" id="PTHR48038:SF2">
    <property type="entry name" value="OS02G0536400 PROTEIN"/>
    <property type="match status" value="1"/>
</dbReference>
<keyword evidence="1" id="KW-0862">Zinc</keyword>
<keyword evidence="2" id="KW-0694">RNA-binding</keyword>
<dbReference type="Gene3D" id="3.30.70.330">
    <property type="match status" value="1"/>
</dbReference>
<dbReference type="InterPro" id="IPR000504">
    <property type="entry name" value="RRM_dom"/>
</dbReference>
<sequence length="747" mass="84634">MRACSSIAPFRFLRFKITTLYAPFRSHRLVRSFKEEAQLHPGASRRFASSLSCYTLHAGEHVIVRFRGGNLSEHSRRDDLERVFRRFGHCNVQLKRDGYGFVVFDFPPDAEKALRALKGRNICGEPLTLTWSNKQPSQPSTHFSRFGRGGRRNLYELQHVRNPDRVGYARRRMGFSGWPNQKMGRGKSMEMPGDARGYNHDNFKDYVGEEKDYGGDFPDEGGGVVPNMEENGRWGEPDHDPMVDNGNGNGNGIEFDRYEPYQGHDRKLDNEDYHVGYSGGSPAAHSQENMGRAQISEDTSNRPNGSKFHQTCFICGGPGHKKRNCPKEHSSQRKYNRLDIRQNNRVDKKHKGEDEHKFGSGSWAKLQSSGDALPMRHQRNERRLSGSRHHHAPRRNESSPVTRENDRHRKKEYGGKKRSRNEIELPKRTREKISKRYVTPSLRSDYSASRSLSNSQSSKSLCRSSSRSRSRSVSSRSHSSSSKLRSSPKSRYSKDKSSNSRRSSSPMSLSVSLSQPLSSSPNKIQLNSKGLSINGTSLESLDHLVAQGQQIGSKMESENHQSRDAGIALNGKAAMVDGVEKGKFVQEDNHENHIFLKSSDGVTDLNEPLVDGNLSSQIVKRTMGLGHSGTRMLDDISTEIQKPASETNVNPHSDLPTILSTEEMHMVLNNYGLELPKDDEKKLTIDAFFGCARLWPWHVVYYRRLKKGPISTENYTRRVAQNQEFGIVDKYIRSSSGWTEFTLENSR</sequence>
<feature type="compositionally biased region" description="Basic and acidic residues" evidence="3">
    <location>
        <begin position="403"/>
        <end position="434"/>
    </location>
</feature>
<reference evidence="6" key="1">
    <citation type="submission" date="2018-05" db="EMBL/GenBank/DDBJ databases">
        <title>Draft genome of Mucuna pruriens seed.</title>
        <authorList>
            <person name="Nnadi N.E."/>
            <person name="Vos R."/>
            <person name="Hasami M.H."/>
            <person name="Devisetty U.K."/>
            <person name="Aguiy J.C."/>
        </authorList>
    </citation>
    <scope>NUCLEOTIDE SEQUENCE [LARGE SCALE GENOMIC DNA]</scope>
    <source>
        <strain evidence="6">JCA_2017</strain>
    </source>
</reference>
<evidence type="ECO:0000259" key="5">
    <source>
        <dbReference type="PROSITE" id="PS50158"/>
    </source>
</evidence>
<dbReference type="Gene3D" id="4.10.60.10">
    <property type="entry name" value="Zinc finger, CCHC-type"/>
    <property type="match status" value="1"/>
</dbReference>
<evidence type="ECO:0000259" key="4">
    <source>
        <dbReference type="PROSITE" id="PS50102"/>
    </source>
</evidence>
<proteinExistence type="predicted"/>
<feature type="compositionally biased region" description="Basic residues" evidence="3">
    <location>
        <begin position="376"/>
        <end position="393"/>
    </location>
</feature>
<feature type="domain" description="RRM" evidence="4">
    <location>
        <begin position="64"/>
        <end position="134"/>
    </location>
</feature>
<dbReference type="OrthoDB" id="5970at2759"/>
<dbReference type="InterPro" id="IPR036875">
    <property type="entry name" value="Znf_CCHC_sf"/>
</dbReference>
<dbReference type="STRING" id="157652.A0A371EXS7"/>
<evidence type="ECO:0000256" key="2">
    <source>
        <dbReference type="PROSITE-ProRule" id="PRU00176"/>
    </source>
</evidence>
<dbReference type="EMBL" id="QJKJ01011564">
    <property type="protein sequence ID" value="RDX70804.1"/>
    <property type="molecule type" value="Genomic_DNA"/>
</dbReference>